<gene>
    <name evidence="10" type="ORF">BaRGS_00032194</name>
</gene>
<keyword evidence="3 9" id="KW-0808">Transferase</keyword>
<dbReference type="InterPro" id="IPR018011">
    <property type="entry name" value="Carb_sulfotrans_8-10"/>
</dbReference>
<evidence type="ECO:0000256" key="7">
    <source>
        <dbReference type="ARBA" id="ARBA00023136"/>
    </source>
</evidence>
<sequence>MLAGSSRISRIWRPWLFATLLLALQSGIILKQSIYIHSIATPTTVSTSQLTTIDNSTKSLHGNKAAAVSHRTERLSLGHTSHQHLTLTQPKGLRVGPQHGQNLSYKRDVNGVPVNLPPSTSGQSSRLQLVRDTCHRYETSGIPGLVQKVYVYEAEKVAYCSTHKIASTYWLRVFRWLYNDTSRGHVNSPLDISKYETHLSPLKRLKTRDVSNNTSDRQLVESSYRFLFTREPYARLWSVYVDKFLLPDNYFWNHFAPKIKSSVYAIAHRKAVTRKQVNITAQSPSKQNSTGRRLLSLEARQTEWGNRLRGNDAHMFQSQQRFAPKQQQALIQKYCPTVTFHDFLQYIVHVATMQSGQALDDHFRPVHYGCNPCKFRPDFVGKIETMKEDSQQVLRRMRLDDIMDDLNPTDHVQQEINMLIDFNFQLVVKRKFQRTCVTDKELELRLIKAFIINGYIPGNSETILEKQLPLDQQAFEEAVLKLYRDSHRTSADIRQQRKGMKVKAYEKIPLDLLHSIRNIFRWDFELFGYDPEPPELFRK</sequence>
<keyword evidence="6 9" id="KW-0333">Golgi apparatus</keyword>
<comment type="caution">
    <text evidence="10">The sequence shown here is derived from an EMBL/GenBank/DDBJ whole genome shotgun (WGS) entry which is preliminary data.</text>
</comment>
<name>A0ABD0JP49_9CAEN</name>
<dbReference type="EMBL" id="JACVVK020000372">
    <property type="protein sequence ID" value="KAK7476576.1"/>
    <property type="molecule type" value="Genomic_DNA"/>
</dbReference>
<proteinExistence type="inferred from homology"/>
<evidence type="ECO:0000256" key="5">
    <source>
        <dbReference type="ARBA" id="ARBA00022989"/>
    </source>
</evidence>
<dbReference type="Pfam" id="PF03567">
    <property type="entry name" value="Sulfotransfer_2"/>
    <property type="match status" value="1"/>
</dbReference>
<evidence type="ECO:0000313" key="10">
    <source>
        <dbReference type="EMBL" id="KAK7476576.1"/>
    </source>
</evidence>
<protein>
    <recommendedName>
        <fullName evidence="9">Carbohydrate sulfotransferase</fullName>
        <ecNumber evidence="9">2.8.2.-</ecNumber>
    </recommendedName>
</protein>
<dbReference type="EC" id="2.8.2.-" evidence="9"/>
<evidence type="ECO:0000256" key="6">
    <source>
        <dbReference type="ARBA" id="ARBA00023034"/>
    </source>
</evidence>
<keyword evidence="9" id="KW-0119">Carbohydrate metabolism</keyword>
<dbReference type="AlphaFoldDB" id="A0ABD0JP49"/>
<dbReference type="GO" id="GO:0008146">
    <property type="term" value="F:sulfotransferase activity"/>
    <property type="evidence" value="ECO:0007669"/>
    <property type="project" value="UniProtKB-ARBA"/>
</dbReference>
<comment type="similarity">
    <text evidence="2 9">Belongs to the sulfotransferase 2 family.</text>
</comment>
<comment type="subcellular location">
    <subcellularLocation>
        <location evidence="1 9">Golgi apparatus membrane</location>
        <topology evidence="1 9">Single-pass type II membrane protein</topology>
    </subcellularLocation>
</comment>
<reference evidence="10 11" key="1">
    <citation type="journal article" date="2023" name="Sci. Data">
        <title>Genome assembly of the Korean intertidal mud-creeper Batillaria attramentaria.</title>
        <authorList>
            <person name="Patra A.K."/>
            <person name="Ho P.T."/>
            <person name="Jun S."/>
            <person name="Lee S.J."/>
            <person name="Kim Y."/>
            <person name="Won Y.J."/>
        </authorList>
    </citation>
    <scope>NUCLEOTIDE SEQUENCE [LARGE SCALE GENOMIC DNA]</scope>
    <source>
        <strain evidence="10">Wonlab-2016</strain>
    </source>
</reference>
<evidence type="ECO:0000313" key="11">
    <source>
        <dbReference type="Proteomes" id="UP001519460"/>
    </source>
</evidence>
<dbReference type="Proteomes" id="UP001519460">
    <property type="component" value="Unassembled WGS sequence"/>
</dbReference>
<evidence type="ECO:0000256" key="9">
    <source>
        <dbReference type="RuleBase" id="RU364020"/>
    </source>
</evidence>
<evidence type="ECO:0000256" key="8">
    <source>
        <dbReference type="ARBA" id="ARBA00023180"/>
    </source>
</evidence>
<keyword evidence="9" id="KW-0735">Signal-anchor</keyword>
<accession>A0ABD0JP49</accession>
<keyword evidence="11" id="KW-1185">Reference proteome</keyword>
<organism evidence="10 11">
    <name type="scientific">Batillaria attramentaria</name>
    <dbReference type="NCBI Taxonomy" id="370345"/>
    <lineage>
        <taxon>Eukaryota</taxon>
        <taxon>Metazoa</taxon>
        <taxon>Spiralia</taxon>
        <taxon>Lophotrochozoa</taxon>
        <taxon>Mollusca</taxon>
        <taxon>Gastropoda</taxon>
        <taxon>Caenogastropoda</taxon>
        <taxon>Sorbeoconcha</taxon>
        <taxon>Cerithioidea</taxon>
        <taxon>Batillariidae</taxon>
        <taxon>Batillaria</taxon>
    </lineage>
</organism>
<dbReference type="PANTHER" id="PTHR12137:SF54">
    <property type="entry name" value="CARBOHYDRATE SULFOTRANSFERASE"/>
    <property type="match status" value="1"/>
</dbReference>
<dbReference type="InterPro" id="IPR005331">
    <property type="entry name" value="Sulfotransferase"/>
</dbReference>
<evidence type="ECO:0000256" key="2">
    <source>
        <dbReference type="ARBA" id="ARBA00006339"/>
    </source>
</evidence>
<keyword evidence="7" id="KW-0472">Membrane</keyword>
<keyword evidence="5" id="KW-1133">Transmembrane helix</keyword>
<evidence type="ECO:0000256" key="4">
    <source>
        <dbReference type="ARBA" id="ARBA00022692"/>
    </source>
</evidence>
<dbReference type="GO" id="GO:0000139">
    <property type="term" value="C:Golgi membrane"/>
    <property type="evidence" value="ECO:0007669"/>
    <property type="project" value="UniProtKB-SubCell"/>
</dbReference>
<dbReference type="PANTHER" id="PTHR12137">
    <property type="entry name" value="CARBOHYDRATE SULFOTRANSFERASE"/>
    <property type="match status" value="1"/>
</dbReference>
<keyword evidence="8 9" id="KW-0325">Glycoprotein</keyword>
<evidence type="ECO:0000256" key="3">
    <source>
        <dbReference type="ARBA" id="ARBA00022679"/>
    </source>
</evidence>
<evidence type="ECO:0000256" key="1">
    <source>
        <dbReference type="ARBA" id="ARBA00004323"/>
    </source>
</evidence>
<keyword evidence="4" id="KW-0812">Transmembrane</keyword>